<dbReference type="PANTHER" id="PTHR43798">
    <property type="entry name" value="MONOACYLGLYCEROL LIPASE"/>
    <property type="match status" value="1"/>
</dbReference>
<dbReference type="InterPro" id="IPR029058">
    <property type="entry name" value="AB_hydrolase_fold"/>
</dbReference>
<dbReference type="RefSeq" id="WP_271882763.1">
    <property type="nucleotide sequence ID" value="NZ_CP067136.1"/>
</dbReference>
<name>A0ABY7SMJ4_9RHOB</name>
<dbReference type="Pfam" id="PF12697">
    <property type="entry name" value="Abhydrolase_6"/>
    <property type="match status" value="1"/>
</dbReference>
<evidence type="ECO:0000313" key="2">
    <source>
        <dbReference type="EMBL" id="WCR08125.1"/>
    </source>
</evidence>
<evidence type="ECO:0000259" key="1">
    <source>
        <dbReference type="Pfam" id="PF12697"/>
    </source>
</evidence>
<dbReference type="InterPro" id="IPR050266">
    <property type="entry name" value="AB_hydrolase_sf"/>
</dbReference>
<reference evidence="2 3" key="1">
    <citation type="submission" date="2021-01" db="EMBL/GenBank/DDBJ databases">
        <title>Biogeographic distribution of Paracoccus.</title>
        <authorList>
            <person name="Hollensteiner J."/>
            <person name="Leineberger J."/>
            <person name="Brinkhoff T."/>
            <person name="Daniel R."/>
        </authorList>
    </citation>
    <scope>NUCLEOTIDE SEQUENCE [LARGE SCALE GENOMIC DNA]</scope>
    <source>
        <strain evidence="2 3">KCTC 22803</strain>
    </source>
</reference>
<protein>
    <submittedName>
        <fullName evidence="2">Alpha/beta hydrolase</fullName>
    </submittedName>
</protein>
<organism evidence="2 3">
    <name type="scientific">Paracoccus fistulariae</name>
    <dbReference type="NCBI Taxonomy" id="658446"/>
    <lineage>
        <taxon>Bacteria</taxon>
        <taxon>Pseudomonadati</taxon>
        <taxon>Pseudomonadota</taxon>
        <taxon>Alphaproteobacteria</taxon>
        <taxon>Rhodobacterales</taxon>
        <taxon>Paracoccaceae</taxon>
        <taxon>Paracoccus</taxon>
    </lineage>
</organism>
<dbReference type="GO" id="GO:0016787">
    <property type="term" value="F:hydrolase activity"/>
    <property type="evidence" value="ECO:0007669"/>
    <property type="project" value="UniProtKB-KW"/>
</dbReference>
<dbReference type="InterPro" id="IPR000073">
    <property type="entry name" value="AB_hydrolase_1"/>
</dbReference>
<keyword evidence="2" id="KW-0378">Hydrolase</keyword>
<dbReference type="SUPFAM" id="SSF53474">
    <property type="entry name" value="alpha/beta-Hydrolases"/>
    <property type="match status" value="1"/>
</dbReference>
<dbReference type="PANTHER" id="PTHR43798:SF33">
    <property type="entry name" value="HYDROLASE, PUTATIVE (AFU_ORTHOLOGUE AFUA_2G14860)-RELATED"/>
    <property type="match status" value="1"/>
</dbReference>
<feature type="domain" description="AB hydrolase-1" evidence="1">
    <location>
        <begin position="35"/>
        <end position="256"/>
    </location>
</feature>
<dbReference type="EMBL" id="CP067136">
    <property type="protein sequence ID" value="WCR08125.1"/>
    <property type="molecule type" value="Genomic_DNA"/>
</dbReference>
<dbReference type="Gene3D" id="3.40.50.1820">
    <property type="entry name" value="alpha/beta hydrolase"/>
    <property type="match status" value="1"/>
</dbReference>
<evidence type="ECO:0000313" key="3">
    <source>
        <dbReference type="Proteomes" id="UP001219349"/>
    </source>
</evidence>
<accession>A0ABY7SMJ4</accession>
<proteinExistence type="predicted"/>
<dbReference type="PRINTS" id="PR00111">
    <property type="entry name" value="ABHYDROLASE"/>
</dbReference>
<keyword evidence="3" id="KW-1185">Reference proteome</keyword>
<sequence length="267" mass="29007">MSDQTVENRKVPVWNGRVTMNVQIKGSGPDLVYFHPASGMAWDPFLDELAKSYRIHAPEFPGTTPGNPYDIHKIDDLADAVLIYEETLRGLGLNQPLAVGQSFGGMMALELASSFPEIFSRLVVLDPIGLWTEAHPVTNWIEAPAPALPAILFKNPASAPAQAMLALPEDPEAAILATAQLVWNLGATGKMVWPIPDKGLSKRLHRLTAPALIVWGEEDALISSAYAGLLGERIKGSRVEIIRDCGHIPQVEKHPETMTVVQPFLAA</sequence>
<dbReference type="Proteomes" id="UP001219349">
    <property type="component" value="Chromosome"/>
</dbReference>
<gene>
    <name evidence="2" type="ORF">JHX87_04735</name>
</gene>